<proteinExistence type="predicted"/>
<sequence>MKNEFDCVEYISICSTIFDKNANEITNDFILASYQPSQPSMSFSHQTITVDEMIKNEISKVEKLKTISTEHFYYFIHKFDRKYCFIFVLKNFYSKFFESNNDELKSLKDRITQNTFERYVFKFLKVSEIKLKEFYYESIDRISNIFGADTSLIILARFLKHQFNRFHVTNLHFVDSFINIARPKNSSEYIKKIQQLFIDYKLSLPHPVSLFVTNGPLLLWSDLSQQQTKSFFISTRQYEPKLTDDVFLQNMTLEKSMSGMSIKSSCVSPPKFINSTIYLPENNEYQPHDVILFSIKSLKIYIIWRGYKLENTYLELFVPYLEKSFEIIERNIQFWFSLSKFDFGVNVNWIMLINKSQNHVRFIQTRDPKKISTDFIDLKCQDLINQDLLEFKRSENIIVQHYHRIFEQSWLLSSKVLDTSVFCYVDKASEKFVEIKKQMKSIMKTLLDNGVIGPGFYVLQA</sequence>
<evidence type="ECO:0000313" key="1">
    <source>
        <dbReference type="EMBL" id="KII71084.1"/>
    </source>
</evidence>
<protein>
    <submittedName>
        <fullName evidence="1">Uncharacterized protein</fullName>
    </submittedName>
</protein>
<reference evidence="1 2" key="1">
    <citation type="journal article" date="2014" name="Genome Biol. Evol.">
        <title>The genome of the myxosporean Thelohanellus kitauei shows adaptations to nutrient acquisition within its fish host.</title>
        <authorList>
            <person name="Yang Y."/>
            <person name="Xiong J."/>
            <person name="Zhou Z."/>
            <person name="Huo F."/>
            <person name="Miao W."/>
            <person name="Ran C."/>
            <person name="Liu Y."/>
            <person name="Zhang J."/>
            <person name="Feng J."/>
            <person name="Wang M."/>
            <person name="Wang M."/>
            <person name="Wang L."/>
            <person name="Yao B."/>
        </authorList>
    </citation>
    <scope>NUCLEOTIDE SEQUENCE [LARGE SCALE GENOMIC DNA]</scope>
    <source>
        <strain evidence="1">Wuqing</strain>
    </source>
</reference>
<accession>A0A0C2IZY6</accession>
<dbReference type="Proteomes" id="UP000031668">
    <property type="component" value="Unassembled WGS sequence"/>
</dbReference>
<comment type="caution">
    <text evidence="1">The sequence shown here is derived from an EMBL/GenBank/DDBJ whole genome shotgun (WGS) entry which is preliminary data.</text>
</comment>
<dbReference type="EMBL" id="JWZT01001864">
    <property type="protein sequence ID" value="KII71084.1"/>
    <property type="molecule type" value="Genomic_DNA"/>
</dbReference>
<evidence type="ECO:0000313" key="2">
    <source>
        <dbReference type="Proteomes" id="UP000031668"/>
    </source>
</evidence>
<dbReference type="OrthoDB" id="10616451at2759"/>
<name>A0A0C2IZY6_THEKT</name>
<organism evidence="1 2">
    <name type="scientific">Thelohanellus kitauei</name>
    <name type="common">Myxosporean</name>
    <dbReference type="NCBI Taxonomy" id="669202"/>
    <lineage>
        <taxon>Eukaryota</taxon>
        <taxon>Metazoa</taxon>
        <taxon>Cnidaria</taxon>
        <taxon>Myxozoa</taxon>
        <taxon>Myxosporea</taxon>
        <taxon>Bivalvulida</taxon>
        <taxon>Platysporina</taxon>
        <taxon>Myxobolidae</taxon>
        <taxon>Thelohanellus</taxon>
    </lineage>
</organism>
<dbReference type="AlphaFoldDB" id="A0A0C2IZY6"/>
<gene>
    <name evidence="1" type="ORF">RF11_00380</name>
</gene>
<keyword evidence="2" id="KW-1185">Reference proteome</keyword>